<protein>
    <recommendedName>
        <fullName evidence="4">SAM domain-containing protein</fullName>
    </recommendedName>
</protein>
<reference evidence="5" key="1">
    <citation type="journal article" date="2023" name="Science">
        <title>Genome structures resolve the early diversification of teleost fishes.</title>
        <authorList>
            <person name="Parey E."/>
            <person name="Louis A."/>
            <person name="Montfort J."/>
            <person name="Bouchez O."/>
            <person name="Roques C."/>
            <person name="Iampietro C."/>
            <person name="Lluch J."/>
            <person name="Castinel A."/>
            <person name="Donnadieu C."/>
            <person name="Desvignes T."/>
            <person name="Floi Bucao C."/>
            <person name="Jouanno E."/>
            <person name="Wen M."/>
            <person name="Mejri S."/>
            <person name="Dirks R."/>
            <person name="Jansen H."/>
            <person name="Henkel C."/>
            <person name="Chen W.J."/>
            <person name="Zahm M."/>
            <person name="Cabau C."/>
            <person name="Klopp C."/>
            <person name="Thompson A.W."/>
            <person name="Robinson-Rechavi M."/>
            <person name="Braasch I."/>
            <person name="Lecointre G."/>
            <person name="Bobe J."/>
            <person name="Postlethwait J.H."/>
            <person name="Berthelot C."/>
            <person name="Roest Crollius H."/>
            <person name="Guiguen Y."/>
        </authorList>
    </citation>
    <scope>NUCLEOTIDE SEQUENCE</scope>
    <source>
        <strain evidence="5">NC1722</strain>
    </source>
</reference>
<dbReference type="InterPro" id="IPR043446">
    <property type="entry name" value="Neurabin-like"/>
</dbReference>
<feature type="compositionally biased region" description="Basic and acidic residues" evidence="3">
    <location>
        <begin position="46"/>
        <end position="65"/>
    </location>
</feature>
<comment type="caution">
    <text evidence="5">The sequence shown here is derived from an EMBL/GenBank/DDBJ whole genome shotgun (WGS) entry which is preliminary data.</text>
</comment>
<evidence type="ECO:0000256" key="2">
    <source>
        <dbReference type="ARBA" id="ARBA00023054"/>
    </source>
</evidence>
<sequence>MEQYIPEFTARDINGEQLLQMNGSKLKVLGVSSSSDRRALKRHLKDMHTAAEKERKAQDKLEKQEKQHKKHQEQYKS</sequence>
<proteinExistence type="predicted"/>
<dbReference type="PANTHER" id="PTHR16154">
    <property type="entry name" value="NEURABIN"/>
    <property type="match status" value="1"/>
</dbReference>
<evidence type="ECO:0000259" key="4">
    <source>
        <dbReference type="PROSITE" id="PS50105"/>
    </source>
</evidence>
<dbReference type="EMBL" id="JAINUG010000013">
    <property type="protein sequence ID" value="KAJ8414476.1"/>
    <property type="molecule type" value="Genomic_DNA"/>
</dbReference>
<accession>A0AAD7WYK2</accession>
<dbReference type="GO" id="GO:0019722">
    <property type="term" value="P:calcium-mediated signaling"/>
    <property type="evidence" value="ECO:0007669"/>
    <property type="project" value="TreeGrafter"/>
</dbReference>
<dbReference type="GO" id="GO:0014069">
    <property type="term" value="C:postsynaptic density"/>
    <property type="evidence" value="ECO:0007669"/>
    <property type="project" value="TreeGrafter"/>
</dbReference>
<keyword evidence="2" id="KW-0175">Coiled coil</keyword>
<keyword evidence="1" id="KW-0597">Phosphoprotein</keyword>
<organism evidence="5 6">
    <name type="scientific">Aldrovandia affinis</name>
    <dbReference type="NCBI Taxonomy" id="143900"/>
    <lineage>
        <taxon>Eukaryota</taxon>
        <taxon>Metazoa</taxon>
        <taxon>Chordata</taxon>
        <taxon>Craniata</taxon>
        <taxon>Vertebrata</taxon>
        <taxon>Euteleostomi</taxon>
        <taxon>Actinopterygii</taxon>
        <taxon>Neopterygii</taxon>
        <taxon>Teleostei</taxon>
        <taxon>Notacanthiformes</taxon>
        <taxon>Halosauridae</taxon>
        <taxon>Aldrovandia</taxon>
    </lineage>
</organism>
<dbReference type="PROSITE" id="PS50105">
    <property type="entry name" value="SAM_DOMAIN"/>
    <property type="match status" value="1"/>
</dbReference>
<dbReference type="GO" id="GO:0007015">
    <property type="term" value="P:actin filament organization"/>
    <property type="evidence" value="ECO:0007669"/>
    <property type="project" value="TreeGrafter"/>
</dbReference>
<dbReference type="InterPro" id="IPR001660">
    <property type="entry name" value="SAM"/>
</dbReference>
<dbReference type="GO" id="GO:0031175">
    <property type="term" value="P:neuron projection development"/>
    <property type="evidence" value="ECO:0007669"/>
    <property type="project" value="TreeGrafter"/>
</dbReference>
<dbReference type="Gene3D" id="1.10.150.50">
    <property type="entry name" value="Transcription Factor, Ets-1"/>
    <property type="match status" value="1"/>
</dbReference>
<dbReference type="AlphaFoldDB" id="A0AAD7WYK2"/>
<evidence type="ECO:0000313" key="5">
    <source>
        <dbReference type="EMBL" id="KAJ8414476.1"/>
    </source>
</evidence>
<dbReference type="GO" id="GO:0030425">
    <property type="term" value="C:dendrite"/>
    <property type="evidence" value="ECO:0007669"/>
    <property type="project" value="TreeGrafter"/>
</dbReference>
<dbReference type="InterPro" id="IPR013761">
    <property type="entry name" value="SAM/pointed_sf"/>
</dbReference>
<dbReference type="PANTHER" id="PTHR16154:SF24">
    <property type="entry name" value="NEURABIN-2"/>
    <property type="match status" value="1"/>
</dbReference>
<evidence type="ECO:0000256" key="3">
    <source>
        <dbReference type="SAM" id="MobiDB-lite"/>
    </source>
</evidence>
<dbReference type="Proteomes" id="UP001221898">
    <property type="component" value="Unassembled WGS sequence"/>
</dbReference>
<dbReference type="GO" id="GO:0005737">
    <property type="term" value="C:cytoplasm"/>
    <property type="evidence" value="ECO:0007669"/>
    <property type="project" value="TreeGrafter"/>
</dbReference>
<name>A0AAD7WYK2_9TELE</name>
<dbReference type="GO" id="GO:0051015">
    <property type="term" value="F:actin filament binding"/>
    <property type="evidence" value="ECO:0007669"/>
    <property type="project" value="TreeGrafter"/>
</dbReference>
<dbReference type="Pfam" id="PF07647">
    <property type="entry name" value="SAM_2"/>
    <property type="match status" value="1"/>
</dbReference>
<evidence type="ECO:0000256" key="1">
    <source>
        <dbReference type="ARBA" id="ARBA00022553"/>
    </source>
</evidence>
<dbReference type="SUPFAM" id="SSF47769">
    <property type="entry name" value="SAM/Pointed domain"/>
    <property type="match status" value="1"/>
</dbReference>
<evidence type="ECO:0000313" key="6">
    <source>
        <dbReference type="Proteomes" id="UP001221898"/>
    </source>
</evidence>
<dbReference type="GO" id="GO:0015629">
    <property type="term" value="C:actin cytoskeleton"/>
    <property type="evidence" value="ECO:0007669"/>
    <property type="project" value="TreeGrafter"/>
</dbReference>
<keyword evidence="6" id="KW-1185">Reference proteome</keyword>
<feature type="region of interest" description="Disordered" evidence="3">
    <location>
        <begin position="32"/>
        <end position="77"/>
    </location>
</feature>
<feature type="domain" description="SAM" evidence="4">
    <location>
        <begin position="1"/>
        <end position="50"/>
    </location>
</feature>
<gene>
    <name evidence="5" type="ORF">AAFF_G00053460</name>
</gene>